<organism evidence="1 2">
    <name type="scientific">Trichonephila clavipes</name>
    <name type="common">Golden silk orbweaver</name>
    <name type="synonym">Nephila clavipes</name>
    <dbReference type="NCBI Taxonomy" id="2585209"/>
    <lineage>
        <taxon>Eukaryota</taxon>
        <taxon>Metazoa</taxon>
        <taxon>Ecdysozoa</taxon>
        <taxon>Arthropoda</taxon>
        <taxon>Chelicerata</taxon>
        <taxon>Arachnida</taxon>
        <taxon>Araneae</taxon>
        <taxon>Araneomorphae</taxon>
        <taxon>Entelegynae</taxon>
        <taxon>Araneoidea</taxon>
        <taxon>Nephilidae</taxon>
        <taxon>Trichonephila</taxon>
    </lineage>
</organism>
<accession>A0A8X6RTJ6</accession>
<dbReference type="EMBL" id="BMAU01021221">
    <property type="protein sequence ID" value="GFY00794.1"/>
    <property type="molecule type" value="Genomic_DNA"/>
</dbReference>
<name>A0A8X6RTJ6_TRICX</name>
<gene>
    <name evidence="1" type="ORF">TNCV_2141861</name>
</gene>
<comment type="caution">
    <text evidence="1">The sequence shown here is derived from an EMBL/GenBank/DDBJ whole genome shotgun (WGS) entry which is preliminary data.</text>
</comment>
<dbReference type="AlphaFoldDB" id="A0A8X6RTJ6"/>
<protein>
    <submittedName>
        <fullName evidence="1">Uncharacterized protein</fullName>
    </submittedName>
</protein>
<evidence type="ECO:0000313" key="1">
    <source>
        <dbReference type="EMBL" id="GFY00794.1"/>
    </source>
</evidence>
<keyword evidence="2" id="KW-1185">Reference proteome</keyword>
<evidence type="ECO:0000313" key="2">
    <source>
        <dbReference type="Proteomes" id="UP000887159"/>
    </source>
</evidence>
<sequence>MGIDDNKKTDFWARTAAEERVDPIGNLTFSELSSLKKIDLNQFGRTPWHLGGKNPGGSFMLKPRKHQIAFSCCMSSHIEVQKNVVYPNQL</sequence>
<proteinExistence type="predicted"/>
<dbReference type="Proteomes" id="UP000887159">
    <property type="component" value="Unassembled WGS sequence"/>
</dbReference>
<reference evidence="1" key="1">
    <citation type="submission" date="2020-08" db="EMBL/GenBank/DDBJ databases">
        <title>Multicomponent nature underlies the extraordinary mechanical properties of spider dragline silk.</title>
        <authorList>
            <person name="Kono N."/>
            <person name="Nakamura H."/>
            <person name="Mori M."/>
            <person name="Yoshida Y."/>
            <person name="Ohtoshi R."/>
            <person name="Malay A.D."/>
            <person name="Moran D.A.P."/>
            <person name="Tomita M."/>
            <person name="Numata K."/>
            <person name="Arakawa K."/>
        </authorList>
    </citation>
    <scope>NUCLEOTIDE SEQUENCE</scope>
</reference>